<accession>A0ABR0KQL8</accession>
<sequence>MTTEDRDLEAEKLDSLHDGQLHRAKTHQHLTETQHRHEPVSPRDSHGGRPRTGGRSGRRGQNLTRIRIPLGGNVTRSAPTPGTANHNHTPLQGNVTVNVPTLSAASRNRTLLEGKATRDDPVPGPSSYNRTPLERNVSRGAPTSGAAKRK</sequence>
<protein>
    <submittedName>
        <fullName evidence="2">Uncharacterized protein</fullName>
    </submittedName>
</protein>
<feature type="compositionally biased region" description="Basic and acidic residues" evidence="1">
    <location>
        <begin position="29"/>
        <end position="47"/>
    </location>
</feature>
<comment type="caution">
    <text evidence="2">The sequence shown here is derived from an EMBL/GenBank/DDBJ whole genome shotgun (WGS) entry which is preliminary data.</text>
</comment>
<feature type="compositionally biased region" description="Basic and acidic residues" evidence="1">
    <location>
        <begin position="110"/>
        <end position="121"/>
    </location>
</feature>
<keyword evidence="3" id="KW-1185">Reference proteome</keyword>
<gene>
    <name evidence="2" type="ORF">LTR16_006141</name>
</gene>
<dbReference type="Proteomes" id="UP001357485">
    <property type="component" value="Unassembled WGS sequence"/>
</dbReference>
<organism evidence="2 3">
    <name type="scientific">Cryomyces antarcticus</name>
    <dbReference type="NCBI Taxonomy" id="329879"/>
    <lineage>
        <taxon>Eukaryota</taxon>
        <taxon>Fungi</taxon>
        <taxon>Dikarya</taxon>
        <taxon>Ascomycota</taxon>
        <taxon>Pezizomycotina</taxon>
        <taxon>Dothideomycetes</taxon>
        <taxon>Dothideomycetes incertae sedis</taxon>
        <taxon>Cryomyces</taxon>
    </lineage>
</organism>
<name>A0ABR0KQL8_9PEZI</name>
<feature type="compositionally biased region" description="Polar residues" evidence="1">
    <location>
        <begin position="74"/>
        <end position="109"/>
    </location>
</feature>
<dbReference type="EMBL" id="JAVRRA010025720">
    <property type="protein sequence ID" value="KAK5108098.1"/>
    <property type="molecule type" value="Genomic_DNA"/>
</dbReference>
<evidence type="ECO:0000313" key="2">
    <source>
        <dbReference type="EMBL" id="KAK5108098.1"/>
    </source>
</evidence>
<evidence type="ECO:0000313" key="3">
    <source>
        <dbReference type="Proteomes" id="UP001357485"/>
    </source>
</evidence>
<feature type="non-terminal residue" evidence="2">
    <location>
        <position position="150"/>
    </location>
</feature>
<reference evidence="2 3" key="1">
    <citation type="submission" date="2023-08" db="EMBL/GenBank/DDBJ databases">
        <title>Black Yeasts Isolated from many extreme environments.</title>
        <authorList>
            <person name="Coleine C."/>
            <person name="Stajich J.E."/>
            <person name="Selbmann L."/>
        </authorList>
    </citation>
    <scope>NUCLEOTIDE SEQUENCE [LARGE SCALE GENOMIC DNA]</scope>
    <source>
        <strain evidence="2 3">CCFEE 536</strain>
    </source>
</reference>
<feature type="region of interest" description="Disordered" evidence="1">
    <location>
        <begin position="1"/>
        <end position="150"/>
    </location>
</feature>
<evidence type="ECO:0000256" key="1">
    <source>
        <dbReference type="SAM" id="MobiDB-lite"/>
    </source>
</evidence>
<feature type="compositionally biased region" description="Basic and acidic residues" evidence="1">
    <location>
        <begin position="9"/>
        <end position="21"/>
    </location>
</feature>
<proteinExistence type="predicted"/>